<keyword evidence="5" id="KW-1185">Reference proteome</keyword>
<evidence type="ECO:0000256" key="2">
    <source>
        <dbReference type="ARBA" id="ARBA00023186"/>
    </source>
</evidence>
<dbReference type="PANTHER" id="PTHR33791:SF12">
    <property type="entry name" value="CHAPERONIN-LIKE RBCX PROTEIN 1, CHLOROPLASTIC"/>
    <property type="match status" value="1"/>
</dbReference>
<dbReference type="EMBL" id="AWWV01010840">
    <property type="protein sequence ID" value="OMO76904.1"/>
    <property type="molecule type" value="Genomic_DNA"/>
</dbReference>
<dbReference type="InterPro" id="IPR003435">
    <property type="entry name" value="Chaperonin_RcbX"/>
</dbReference>
<dbReference type="Gramene" id="OMO76904">
    <property type="protein sequence ID" value="OMO76904"/>
    <property type="gene ID" value="CCACVL1_15363"/>
</dbReference>
<dbReference type="Proteomes" id="UP000188268">
    <property type="component" value="Unassembled WGS sequence"/>
</dbReference>
<dbReference type="Gene3D" id="1.10.1200.210">
    <property type="entry name" value="Chaperonin-like RbcX"/>
    <property type="match status" value="1"/>
</dbReference>
<keyword evidence="2" id="KW-0143">Chaperone</keyword>
<gene>
    <name evidence="4" type="ORF">CCACVL1_15363</name>
</gene>
<dbReference type="GO" id="GO:0015979">
    <property type="term" value="P:photosynthesis"/>
    <property type="evidence" value="ECO:0007669"/>
    <property type="project" value="UniProtKB-KW"/>
</dbReference>
<accession>A0A1R3I2U4</accession>
<organism evidence="4 5">
    <name type="scientific">Corchorus capsularis</name>
    <name type="common">Jute</name>
    <dbReference type="NCBI Taxonomy" id="210143"/>
    <lineage>
        <taxon>Eukaryota</taxon>
        <taxon>Viridiplantae</taxon>
        <taxon>Streptophyta</taxon>
        <taxon>Embryophyta</taxon>
        <taxon>Tracheophyta</taxon>
        <taxon>Spermatophyta</taxon>
        <taxon>Magnoliopsida</taxon>
        <taxon>eudicotyledons</taxon>
        <taxon>Gunneridae</taxon>
        <taxon>Pentapetalae</taxon>
        <taxon>rosids</taxon>
        <taxon>malvids</taxon>
        <taxon>Malvales</taxon>
        <taxon>Malvaceae</taxon>
        <taxon>Grewioideae</taxon>
        <taxon>Apeibeae</taxon>
        <taxon>Corchorus</taxon>
    </lineage>
</organism>
<dbReference type="STRING" id="210143.A0A1R3I2U4"/>
<reference evidence="4 5" key="1">
    <citation type="submission" date="2013-09" db="EMBL/GenBank/DDBJ databases">
        <title>Corchorus capsularis genome sequencing.</title>
        <authorList>
            <person name="Alam M."/>
            <person name="Haque M.S."/>
            <person name="Islam M.S."/>
            <person name="Emdad E.M."/>
            <person name="Islam M.M."/>
            <person name="Ahmed B."/>
            <person name="Halim A."/>
            <person name="Hossen Q.M.M."/>
            <person name="Hossain M.Z."/>
            <person name="Ahmed R."/>
            <person name="Khan M.M."/>
            <person name="Islam R."/>
            <person name="Rashid M.M."/>
            <person name="Khan S.A."/>
            <person name="Rahman M.S."/>
            <person name="Alam M."/>
        </authorList>
    </citation>
    <scope>NUCLEOTIDE SEQUENCE [LARGE SCALE GENOMIC DNA]</scope>
    <source>
        <strain evidence="5">cv. CVL-1</strain>
        <tissue evidence="4">Whole seedling</tissue>
    </source>
</reference>
<dbReference type="OrthoDB" id="513226at2759"/>
<name>A0A1R3I2U4_COCAP</name>
<dbReference type="PANTHER" id="PTHR33791">
    <property type="entry name" value="CHAPERONIN-LIKE RBCX PROTEIN 1, CHLOROPLASTIC"/>
    <property type="match status" value="1"/>
</dbReference>
<dbReference type="GO" id="GO:0015977">
    <property type="term" value="P:carbon fixation"/>
    <property type="evidence" value="ECO:0007669"/>
    <property type="project" value="UniProtKB-KW"/>
</dbReference>
<comment type="caution">
    <text evidence="4">The sequence shown here is derived from an EMBL/GenBank/DDBJ whole genome shotgun (WGS) entry which is preliminary data.</text>
</comment>
<dbReference type="GO" id="GO:0110102">
    <property type="term" value="P:ribulose bisphosphate carboxylase complex assembly"/>
    <property type="evidence" value="ECO:0007669"/>
    <property type="project" value="InterPro"/>
</dbReference>
<protein>
    <submittedName>
        <fullName evidence="4">Uncharacterized protein</fullName>
    </submittedName>
</protein>
<dbReference type="SUPFAM" id="SSF158615">
    <property type="entry name" value="RbcX-like"/>
    <property type="match status" value="1"/>
</dbReference>
<proteinExistence type="predicted"/>
<evidence type="ECO:0000256" key="3">
    <source>
        <dbReference type="ARBA" id="ARBA00023300"/>
    </source>
</evidence>
<evidence type="ECO:0000313" key="4">
    <source>
        <dbReference type="EMBL" id="OMO76904.1"/>
    </source>
</evidence>
<dbReference type="AlphaFoldDB" id="A0A1R3I2U4"/>
<sequence>METLAVLPLSQPSFFPSKPLNKSNSFPSWPCKQQSSYQYSTRLNCHKMYVPGPFASPEKQASKNLHNFFNYIAVKIVSAQLEMVDDSNTKLMREYVLETSDVKEKETGK</sequence>
<dbReference type="GO" id="GO:0044183">
    <property type="term" value="F:protein folding chaperone"/>
    <property type="evidence" value="ECO:0007669"/>
    <property type="project" value="InterPro"/>
</dbReference>
<keyword evidence="3" id="KW-0120">Carbon dioxide fixation</keyword>
<evidence type="ECO:0000256" key="1">
    <source>
        <dbReference type="ARBA" id="ARBA00022531"/>
    </source>
</evidence>
<dbReference type="InterPro" id="IPR038052">
    <property type="entry name" value="Chaperonin_RbcX_sf"/>
</dbReference>
<keyword evidence="1" id="KW-0602">Photosynthesis</keyword>
<dbReference type="OMA" id="HGFFNYI"/>
<evidence type="ECO:0000313" key="5">
    <source>
        <dbReference type="Proteomes" id="UP000188268"/>
    </source>
</evidence>